<dbReference type="InParanoid" id="A0A074YHH3"/>
<sequence length="124" mass="13564">MGVPCPTRIVCFTLLLSHGIYQTFVSPPVVARGECLAAASRLKVDTHDEILLRARCVGARFESQVTEIICFGGNTKARGALPTFFQEPDCTTVSKFRCQLPPAKRLLIWSEPTPTTCALVSPKL</sequence>
<organism evidence="2 3">
    <name type="scientific">Aureobasidium subglaciale (strain EXF-2481)</name>
    <name type="common">Aureobasidium pullulans var. subglaciale</name>
    <dbReference type="NCBI Taxonomy" id="1043005"/>
    <lineage>
        <taxon>Eukaryota</taxon>
        <taxon>Fungi</taxon>
        <taxon>Dikarya</taxon>
        <taxon>Ascomycota</taxon>
        <taxon>Pezizomycotina</taxon>
        <taxon>Dothideomycetes</taxon>
        <taxon>Dothideomycetidae</taxon>
        <taxon>Dothideales</taxon>
        <taxon>Saccotheciaceae</taxon>
        <taxon>Aureobasidium</taxon>
    </lineage>
</organism>
<reference evidence="2 3" key="1">
    <citation type="journal article" date="2014" name="BMC Genomics">
        <title>Genome sequencing of four Aureobasidium pullulans varieties: biotechnological potential, stress tolerance, and description of new species.</title>
        <authorList>
            <person name="Gostin Ar C."/>
            <person name="Ohm R.A."/>
            <person name="Kogej T."/>
            <person name="Sonjak S."/>
            <person name="Turk M."/>
            <person name="Zajc J."/>
            <person name="Zalar P."/>
            <person name="Grube M."/>
            <person name="Sun H."/>
            <person name="Han J."/>
            <person name="Sharma A."/>
            <person name="Chiniquy J."/>
            <person name="Ngan C.Y."/>
            <person name="Lipzen A."/>
            <person name="Barry K."/>
            <person name="Grigoriev I.V."/>
            <person name="Gunde-Cimerman N."/>
        </authorList>
    </citation>
    <scope>NUCLEOTIDE SEQUENCE [LARGE SCALE GENOMIC DNA]</scope>
    <source>
        <strain evidence="2 3">EXF-2481</strain>
    </source>
</reference>
<gene>
    <name evidence="2" type="ORF">AUEXF2481DRAFT_223574</name>
</gene>
<protein>
    <submittedName>
        <fullName evidence="2">Uncharacterized protein</fullName>
    </submittedName>
</protein>
<name>A0A074YHH3_AURSE</name>
<keyword evidence="3" id="KW-1185">Reference proteome</keyword>
<proteinExistence type="predicted"/>
<accession>A0A074YHH3</accession>
<dbReference type="AlphaFoldDB" id="A0A074YHH3"/>
<dbReference type="EMBL" id="KL584759">
    <property type="protein sequence ID" value="KEQ95529.1"/>
    <property type="molecule type" value="Genomic_DNA"/>
</dbReference>
<evidence type="ECO:0000313" key="2">
    <source>
        <dbReference type="EMBL" id="KEQ95529.1"/>
    </source>
</evidence>
<feature type="signal peptide" evidence="1">
    <location>
        <begin position="1"/>
        <end position="22"/>
    </location>
</feature>
<dbReference type="RefSeq" id="XP_013344033.1">
    <property type="nucleotide sequence ID" value="XM_013488579.1"/>
</dbReference>
<feature type="chain" id="PRO_5001703347" evidence="1">
    <location>
        <begin position="23"/>
        <end position="124"/>
    </location>
</feature>
<keyword evidence="1" id="KW-0732">Signal</keyword>
<dbReference type="Proteomes" id="UP000030641">
    <property type="component" value="Unassembled WGS sequence"/>
</dbReference>
<evidence type="ECO:0000256" key="1">
    <source>
        <dbReference type="SAM" id="SignalP"/>
    </source>
</evidence>
<dbReference type="HOGENOM" id="CLU_2003457_0_0_1"/>
<dbReference type="GeneID" id="25362632"/>
<evidence type="ECO:0000313" key="3">
    <source>
        <dbReference type="Proteomes" id="UP000030641"/>
    </source>
</evidence>